<accession>Q2LRU8</accession>
<organism evidence="2 3">
    <name type="scientific">Syntrophus aciditrophicus (strain SB)</name>
    <dbReference type="NCBI Taxonomy" id="56780"/>
    <lineage>
        <taxon>Bacteria</taxon>
        <taxon>Pseudomonadati</taxon>
        <taxon>Thermodesulfobacteriota</taxon>
        <taxon>Syntrophia</taxon>
        <taxon>Syntrophales</taxon>
        <taxon>Syntrophaceae</taxon>
        <taxon>Syntrophus</taxon>
    </lineage>
</organism>
<evidence type="ECO:0000256" key="1">
    <source>
        <dbReference type="SAM" id="SignalP"/>
    </source>
</evidence>
<feature type="chain" id="PRO_5004212221" evidence="1">
    <location>
        <begin position="27"/>
        <end position="239"/>
    </location>
</feature>
<protein>
    <submittedName>
        <fullName evidence="2">Hypothetical exported protein</fullName>
    </submittedName>
</protein>
<keyword evidence="1" id="KW-0732">Signal</keyword>
<dbReference type="InParanoid" id="Q2LRU8"/>
<keyword evidence="3" id="KW-1185">Reference proteome</keyword>
<dbReference type="AlphaFoldDB" id="Q2LRU8"/>
<sequence length="239" mass="27153">MREKMKRCLFFLCVLGFIFSPCVSIAGSESKVIKSHENKILHDLNDQRSENKIQNKFHLLYSNPFALSYILKYQSFHLNQNLLIIGSRPAYDKPENASTVFGKQENDNDWLLEEGSSAIWVKSIPGPVSHEQIIVLGSLEEKGGNIYLNGQYLINIGNEKEKKIVLHKGEYIFYALPGSRSNTCPVELYGVSVAIAYYDPFDAIILEAVKAGPAKLKVFSLWWRDSQPEFIGEYEILVN</sequence>
<name>Q2LRU8_SYNAS</name>
<dbReference type="HOGENOM" id="CLU_1160633_0_0_7"/>
<dbReference type="Proteomes" id="UP000001933">
    <property type="component" value="Chromosome"/>
</dbReference>
<dbReference type="EMBL" id="CP000252">
    <property type="protein sequence ID" value="ABC76808.1"/>
    <property type="molecule type" value="Genomic_DNA"/>
</dbReference>
<proteinExistence type="predicted"/>
<gene>
    <name evidence="2" type="ORF">SYN_02729</name>
</gene>
<evidence type="ECO:0000313" key="2">
    <source>
        <dbReference type="EMBL" id="ABC76808.1"/>
    </source>
</evidence>
<evidence type="ECO:0000313" key="3">
    <source>
        <dbReference type="Proteomes" id="UP000001933"/>
    </source>
</evidence>
<feature type="signal peptide" evidence="1">
    <location>
        <begin position="1"/>
        <end position="26"/>
    </location>
</feature>
<dbReference type="KEGG" id="sat:SYN_02729"/>
<reference evidence="2 3" key="1">
    <citation type="journal article" date="2007" name="Proc. Natl. Acad. Sci. U.S.A.">
        <title>The genome of Syntrophus aciditrophicus: life at the thermodynamic limit of microbial growth.</title>
        <authorList>
            <person name="McInerney M.J."/>
            <person name="Rohlin L."/>
            <person name="Mouttaki H."/>
            <person name="Kim U."/>
            <person name="Krupp R.S."/>
            <person name="Rios-Hernandez L."/>
            <person name="Sieber J."/>
            <person name="Struchtemeyer C.G."/>
            <person name="Bhattacharyya A."/>
            <person name="Campbell J.W."/>
            <person name="Gunsalus R.P."/>
        </authorList>
    </citation>
    <scope>NUCLEOTIDE SEQUENCE [LARGE SCALE GENOMIC DNA]</scope>
    <source>
        <strain evidence="2 3">SB</strain>
    </source>
</reference>